<keyword evidence="4 5" id="KW-0067">ATP-binding</keyword>
<feature type="coiled-coil region" evidence="6">
    <location>
        <begin position="24"/>
        <end position="51"/>
    </location>
</feature>
<evidence type="ECO:0000259" key="8">
    <source>
        <dbReference type="PROSITE" id="PS51198"/>
    </source>
</evidence>
<feature type="region of interest" description="Disordered" evidence="7">
    <location>
        <begin position="734"/>
        <end position="898"/>
    </location>
</feature>
<keyword evidence="2 5" id="KW-0378">Hydrolase</keyword>
<evidence type="ECO:0000256" key="2">
    <source>
        <dbReference type="ARBA" id="ARBA00022801"/>
    </source>
</evidence>
<dbReference type="GO" id="GO:0005975">
    <property type="term" value="P:carbohydrate metabolic process"/>
    <property type="evidence" value="ECO:0007669"/>
    <property type="project" value="InterPro"/>
</dbReference>
<dbReference type="GO" id="GO:0000725">
    <property type="term" value="P:recombinational repair"/>
    <property type="evidence" value="ECO:0007669"/>
    <property type="project" value="TreeGrafter"/>
</dbReference>
<dbReference type="Proteomes" id="UP000823935">
    <property type="component" value="Unassembled WGS sequence"/>
</dbReference>
<dbReference type="GO" id="GO:0016787">
    <property type="term" value="F:hydrolase activity"/>
    <property type="evidence" value="ECO:0007669"/>
    <property type="project" value="UniProtKB-UniRule"/>
</dbReference>
<dbReference type="GO" id="GO:0030246">
    <property type="term" value="F:carbohydrate binding"/>
    <property type="evidence" value="ECO:0007669"/>
    <property type="project" value="InterPro"/>
</dbReference>
<dbReference type="InterPro" id="IPR014016">
    <property type="entry name" value="UvrD-like_ATP-bd"/>
</dbReference>
<feature type="domain" description="UvrD-like helicase ATP-binding" evidence="8">
    <location>
        <begin position="200"/>
        <end position="553"/>
    </location>
</feature>
<dbReference type="InterPro" id="IPR027785">
    <property type="entry name" value="UvrD-like_helicase_C"/>
</dbReference>
<dbReference type="GO" id="GO:0043138">
    <property type="term" value="F:3'-5' DNA helicase activity"/>
    <property type="evidence" value="ECO:0007669"/>
    <property type="project" value="TreeGrafter"/>
</dbReference>
<dbReference type="Gene3D" id="2.60.40.1760">
    <property type="entry name" value="glycosyl hydrolase (family 31)"/>
    <property type="match status" value="1"/>
</dbReference>
<evidence type="ECO:0000256" key="4">
    <source>
        <dbReference type="ARBA" id="ARBA00022840"/>
    </source>
</evidence>
<dbReference type="GO" id="GO:0003677">
    <property type="term" value="F:DNA binding"/>
    <property type="evidence" value="ECO:0007669"/>
    <property type="project" value="InterPro"/>
</dbReference>
<organism evidence="9 10">
    <name type="scientific">Candidatus Limivivens intestinipullorum</name>
    <dbReference type="NCBI Taxonomy" id="2840858"/>
    <lineage>
        <taxon>Bacteria</taxon>
        <taxon>Bacillati</taxon>
        <taxon>Bacillota</taxon>
        <taxon>Clostridia</taxon>
        <taxon>Lachnospirales</taxon>
        <taxon>Lachnospiraceae</taxon>
        <taxon>Lachnospiraceae incertae sedis</taxon>
        <taxon>Candidatus Limivivens</taxon>
    </lineage>
</organism>
<evidence type="ECO:0000256" key="3">
    <source>
        <dbReference type="ARBA" id="ARBA00022806"/>
    </source>
</evidence>
<evidence type="ECO:0000313" key="10">
    <source>
        <dbReference type="Proteomes" id="UP000823935"/>
    </source>
</evidence>
<keyword evidence="3 5" id="KW-0347">Helicase</keyword>
<dbReference type="EMBL" id="DVIQ01000023">
    <property type="protein sequence ID" value="HIS30835.1"/>
    <property type="molecule type" value="Genomic_DNA"/>
</dbReference>
<proteinExistence type="predicted"/>
<keyword evidence="6" id="KW-0175">Coiled coil</keyword>
<dbReference type="Gene3D" id="3.40.50.300">
    <property type="entry name" value="P-loop containing nucleotide triphosphate hydrolases"/>
    <property type="match status" value="2"/>
</dbReference>
<dbReference type="InterPro" id="IPR027417">
    <property type="entry name" value="P-loop_NTPase"/>
</dbReference>
<gene>
    <name evidence="9" type="ORF">IAB44_04685</name>
</gene>
<dbReference type="SUPFAM" id="SSF74650">
    <property type="entry name" value="Galactose mutarotase-like"/>
    <property type="match status" value="1"/>
</dbReference>
<feature type="compositionally biased region" description="Low complexity" evidence="7">
    <location>
        <begin position="799"/>
        <end position="860"/>
    </location>
</feature>
<accession>A0A9D1ERC1</accession>
<feature type="binding site" evidence="5">
    <location>
        <begin position="221"/>
        <end position="228"/>
    </location>
    <ligand>
        <name>ATP</name>
        <dbReference type="ChEBI" id="CHEBI:30616"/>
    </ligand>
</feature>
<dbReference type="PROSITE" id="PS51198">
    <property type="entry name" value="UVRD_HELICASE_ATP_BIND"/>
    <property type="match status" value="1"/>
</dbReference>
<evidence type="ECO:0000256" key="5">
    <source>
        <dbReference type="PROSITE-ProRule" id="PRU00560"/>
    </source>
</evidence>
<dbReference type="AlphaFoldDB" id="A0A9D1ERC1"/>
<name>A0A9D1ERC1_9FIRM</name>
<reference evidence="9" key="1">
    <citation type="submission" date="2020-10" db="EMBL/GenBank/DDBJ databases">
        <authorList>
            <person name="Gilroy R."/>
        </authorList>
    </citation>
    <scope>NUCLEOTIDE SEQUENCE</scope>
    <source>
        <strain evidence="9">CHK190-19873</strain>
    </source>
</reference>
<evidence type="ECO:0000313" key="9">
    <source>
        <dbReference type="EMBL" id="HIS30835.1"/>
    </source>
</evidence>
<dbReference type="InterPro" id="IPR011013">
    <property type="entry name" value="Gal_mutarotase_sf_dom"/>
</dbReference>
<evidence type="ECO:0000256" key="1">
    <source>
        <dbReference type="ARBA" id="ARBA00022741"/>
    </source>
</evidence>
<sequence length="1117" mass="123403">MSETKPSHPPLTRTEEEEKLAGILRLAQSNLEKTENTIRQLSEELHVLTETYGPKDTEALSLLHNTQAQLAEARHDLIRCQKARKKPYFGRIDFKDKKQPAAESYYVGRVGIAEDGSNPVVIDWRAPAASVYYENALGPCRYEVKNHGFCEIDLLRKRTYEIENDRLKNFYDSDIVATDELLNKYLAQNKRAVLSEIIATIQQEQNAIIRRSPRINLIVQGVAGSGKTTVAMHRISYILYNYAEDFRPEDFYIIGSNRILLNYITSVLPDLDVYGVRQMTMEQLFIRLLYEDWDPRFHQVRPADTADPQFCLKSSLSWFQDLAAFCAEYERREIPGEDVRLKKTGALLLSAAAIRACLETHPDLSMQEKKNLLNETLVARLENELSGKYVSCTPEEKKELFRTLRRHFGQKRWKGSIFEVYREFLQSQQDRGKTVSMPEPVFESGSFSQIQAGCTAFDLYDLAALAYLYRRIKETDRIREASHMIIDEAQDFGMMAYSALAFCLRGCTYTIMGDISQNIHFGCGLNDWEELKRLILTGDFDRFDVLKKSYRNTVEIAHFAADILRHGNFPVYPSEPVNRRGSQVRVIQCADEKALTEECIRTIRAWQSLGHETIAVICRDEAQAEAVSARLRPHLPLADSNPQTARFDTGILVLPVEYTKGLEFDAVLLYDPSKQSYPVRDAFVKRLYVAATRALHELAVLHQGDLTDLIGQPPAPGTSQRTLEAAAPVVVRGRASGSRKMTVGKSEDAVATDSPGRTANDGPLTNVASHAAHGSASAGGASRTAHGGSPTGGPSRTAHGGSPTGGPSRTAGSGASAGSAPQAAHGGSPAGGPSRAVHGGSPTGGPSRTAGSGASAGSASRAHRANAGCASGRPARPLPVNPSPHRFGDIPEQGLLYPPKPRITDFSIRGLKKTKHYLDADCGCGTLRLTPISDRIFRVQFQMGSSPFPAGFWRSEPETAVAWTAKAGKTLAEAATESILVRISKKTGALSFFDKDRQPLLSENPSLPRQIPQPSRAWVYFDWEKSEKLSVKGILADDLERINHKARYISFGGLPLRMPLLVSDRGYGIGIAGPRTVLCCAVPSYGNYIYMDGTSQIDYYFLFGGSYAATLELYKTL</sequence>
<dbReference type="GO" id="GO:0005524">
    <property type="term" value="F:ATP binding"/>
    <property type="evidence" value="ECO:0007669"/>
    <property type="project" value="UniProtKB-UniRule"/>
</dbReference>
<dbReference type="SUPFAM" id="SSF52540">
    <property type="entry name" value="P-loop containing nucleoside triphosphate hydrolases"/>
    <property type="match status" value="1"/>
</dbReference>
<dbReference type="InterPro" id="IPR000212">
    <property type="entry name" value="DNA_helicase_UvrD/REP"/>
</dbReference>
<dbReference type="GO" id="GO:0005829">
    <property type="term" value="C:cytosol"/>
    <property type="evidence" value="ECO:0007669"/>
    <property type="project" value="TreeGrafter"/>
</dbReference>
<evidence type="ECO:0000256" key="6">
    <source>
        <dbReference type="SAM" id="Coils"/>
    </source>
</evidence>
<evidence type="ECO:0000256" key="7">
    <source>
        <dbReference type="SAM" id="MobiDB-lite"/>
    </source>
</evidence>
<keyword evidence="1 5" id="KW-0547">Nucleotide-binding</keyword>
<reference evidence="9" key="2">
    <citation type="journal article" date="2021" name="PeerJ">
        <title>Extensive microbial diversity within the chicken gut microbiome revealed by metagenomics and culture.</title>
        <authorList>
            <person name="Gilroy R."/>
            <person name="Ravi A."/>
            <person name="Getino M."/>
            <person name="Pursley I."/>
            <person name="Horton D.L."/>
            <person name="Alikhan N.F."/>
            <person name="Baker D."/>
            <person name="Gharbi K."/>
            <person name="Hall N."/>
            <person name="Watson M."/>
            <person name="Adriaenssens E.M."/>
            <person name="Foster-Nyarko E."/>
            <person name="Jarju S."/>
            <person name="Secka A."/>
            <person name="Antonio M."/>
            <person name="Oren A."/>
            <person name="Chaudhuri R.R."/>
            <person name="La Ragione R."/>
            <person name="Hildebrand F."/>
            <person name="Pallen M.J."/>
        </authorList>
    </citation>
    <scope>NUCLEOTIDE SEQUENCE</scope>
    <source>
        <strain evidence="9">CHK190-19873</strain>
    </source>
</reference>
<comment type="caution">
    <text evidence="9">The sequence shown here is derived from an EMBL/GenBank/DDBJ whole genome shotgun (WGS) entry which is preliminary data.</text>
</comment>
<dbReference type="PANTHER" id="PTHR11070">
    <property type="entry name" value="UVRD / RECB / PCRA DNA HELICASE FAMILY MEMBER"/>
    <property type="match status" value="1"/>
</dbReference>
<dbReference type="PANTHER" id="PTHR11070:SF17">
    <property type="entry name" value="DNA HELICASE IV"/>
    <property type="match status" value="1"/>
</dbReference>
<protein>
    <submittedName>
        <fullName evidence="9">DUF4968 domain-containing protein</fullName>
    </submittedName>
</protein>
<dbReference type="Pfam" id="PF13538">
    <property type="entry name" value="UvrD_C_2"/>
    <property type="match status" value="1"/>
</dbReference>
<feature type="compositionally biased region" description="Low complexity" evidence="7">
    <location>
        <begin position="768"/>
        <end position="788"/>
    </location>
</feature>